<name>A0A9N8R3W1_9BURK</name>
<accession>A0A9N8R3W1</accession>
<sequence>MNASGPYQRSLADMTVRELAKLYLLNERLTQAEEWIRQLLKVGISIRGKDCIQTHALEFMDDAGALDTFHVQADIYCLSRTQRPSPVQEGSTIVAKLNGRGLMREADHDDPCTVSQANRTDADLLTHMRVGRIFRELHDHHLNRDWNRMLDIEGLRVEVSTMQCRLECWS</sequence>
<protein>
    <submittedName>
        <fullName evidence="1">Uncharacterized protein</fullName>
    </submittedName>
</protein>
<evidence type="ECO:0000313" key="2">
    <source>
        <dbReference type="Proteomes" id="UP000675121"/>
    </source>
</evidence>
<keyword evidence="2" id="KW-1185">Reference proteome</keyword>
<dbReference type="RefSeq" id="WP_201139482.1">
    <property type="nucleotide sequence ID" value="NZ_CAJNAS010000030.1"/>
</dbReference>
<comment type="caution">
    <text evidence="1">The sequence shown here is derived from an EMBL/GenBank/DDBJ whole genome shotgun (WGS) entry which is preliminary data.</text>
</comment>
<proteinExistence type="predicted"/>
<dbReference type="Proteomes" id="UP000675121">
    <property type="component" value="Unassembled WGS sequence"/>
</dbReference>
<gene>
    <name evidence="1" type="ORF">R70211_06835</name>
</gene>
<dbReference type="AlphaFoldDB" id="A0A9N8R3W1"/>
<organism evidence="1 2">
    <name type="scientific">Paraburkholderia domus</name>
    <dbReference type="NCBI Taxonomy" id="2793075"/>
    <lineage>
        <taxon>Bacteria</taxon>
        <taxon>Pseudomonadati</taxon>
        <taxon>Pseudomonadota</taxon>
        <taxon>Betaproteobacteria</taxon>
        <taxon>Burkholderiales</taxon>
        <taxon>Burkholderiaceae</taxon>
        <taxon>Paraburkholderia</taxon>
    </lineage>
</organism>
<reference evidence="1" key="1">
    <citation type="submission" date="2021-02" db="EMBL/GenBank/DDBJ databases">
        <authorList>
            <person name="Vanwijnsberghe S."/>
        </authorList>
    </citation>
    <scope>NUCLEOTIDE SEQUENCE</scope>
    <source>
        <strain evidence="1">R-70211</strain>
    </source>
</reference>
<dbReference type="EMBL" id="CAJNAS010000030">
    <property type="protein sequence ID" value="CAE6959504.1"/>
    <property type="molecule type" value="Genomic_DNA"/>
</dbReference>
<evidence type="ECO:0000313" key="1">
    <source>
        <dbReference type="EMBL" id="CAE6959504.1"/>
    </source>
</evidence>